<name>A0AAE3U4H6_9HYPH</name>
<evidence type="ECO:0000256" key="4">
    <source>
        <dbReference type="ARBA" id="ARBA00022989"/>
    </source>
</evidence>
<dbReference type="Proteomes" id="UP001161580">
    <property type="component" value="Unassembled WGS sequence"/>
</dbReference>
<dbReference type="PIRSF" id="PIRSF005859">
    <property type="entry name" value="PBR"/>
    <property type="match status" value="1"/>
</dbReference>
<evidence type="ECO:0000256" key="1">
    <source>
        <dbReference type="ARBA" id="ARBA00004141"/>
    </source>
</evidence>
<dbReference type="InterPro" id="IPR004307">
    <property type="entry name" value="TspO_MBR"/>
</dbReference>
<feature type="transmembrane region" description="Helical" evidence="6">
    <location>
        <begin position="73"/>
        <end position="91"/>
    </location>
</feature>
<comment type="similarity">
    <text evidence="2">Belongs to the TspO/BZRP family.</text>
</comment>
<comment type="subcellular location">
    <subcellularLocation>
        <location evidence="1">Membrane</location>
        <topology evidence="1">Multi-pass membrane protein</topology>
    </subcellularLocation>
</comment>
<dbReference type="EMBL" id="JALDYZ010000020">
    <property type="protein sequence ID" value="MDI7924897.1"/>
    <property type="molecule type" value="Genomic_DNA"/>
</dbReference>
<dbReference type="AlphaFoldDB" id="A0AAE3U4H6"/>
<dbReference type="InterPro" id="IPR038330">
    <property type="entry name" value="TspO/MBR-related_sf"/>
</dbReference>
<dbReference type="RefSeq" id="WP_311788891.1">
    <property type="nucleotide sequence ID" value="NZ_JALDYY010000020.1"/>
</dbReference>
<dbReference type="GO" id="GO:0033013">
    <property type="term" value="P:tetrapyrrole metabolic process"/>
    <property type="evidence" value="ECO:0007669"/>
    <property type="project" value="UniProtKB-ARBA"/>
</dbReference>
<protein>
    <submittedName>
        <fullName evidence="7">Tryptophan-rich sensory protein</fullName>
    </submittedName>
</protein>
<evidence type="ECO:0000313" key="8">
    <source>
        <dbReference type="Proteomes" id="UP001161580"/>
    </source>
</evidence>
<feature type="transmembrane region" description="Helical" evidence="6">
    <location>
        <begin position="123"/>
        <end position="148"/>
    </location>
</feature>
<dbReference type="GO" id="GO:0016020">
    <property type="term" value="C:membrane"/>
    <property type="evidence" value="ECO:0007669"/>
    <property type="project" value="UniProtKB-SubCell"/>
</dbReference>
<keyword evidence="8" id="KW-1185">Reference proteome</keyword>
<comment type="caution">
    <text evidence="7">The sequence shown here is derived from an EMBL/GenBank/DDBJ whole genome shotgun (WGS) entry which is preliminary data.</text>
</comment>
<feature type="transmembrane region" description="Helical" evidence="6">
    <location>
        <begin position="43"/>
        <end position="61"/>
    </location>
</feature>
<dbReference type="Gene3D" id="1.20.1260.100">
    <property type="entry name" value="TspO/MBR protein"/>
    <property type="match status" value="1"/>
</dbReference>
<keyword evidence="5 6" id="KW-0472">Membrane</keyword>
<dbReference type="FunFam" id="1.20.1260.100:FF:000001">
    <property type="entry name" value="translocator protein 2"/>
    <property type="match status" value="1"/>
</dbReference>
<evidence type="ECO:0000256" key="2">
    <source>
        <dbReference type="ARBA" id="ARBA00007524"/>
    </source>
</evidence>
<keyword evidence="4 6" id="KW-1133">Transmembrane helix</keyword>
<keyword evidence="3 6" id="KW-0812">Transmembrane</keyword>
<evidence type="ECO:0000256" key="5">
    <source>
        <dbReference type="ARBA" id="ARBA00023136"/>
    </source>
</evidence>
<evidence type="ECO:0000256" key="3">
    <source>
        <dbReference type="ARBA" id="ARBA00022692"/>
    </source>
</evidence>
<organism evidence="7 8">
    <name type="scientific">Ferirhizobium litorale</name>
    <dbReference type="NCBI Taxonomy" id="2927786"/>
    <lineage>
        <taxon>Bacteria</taxon>
        <taxon>Pseudomonadati</taxon>
        <taxon>Pseudomonadota</taxon>
        <taxon>Alphaproteobacteria</taxon>
        <taxon>Hyphomicrobiales</taxon>
        <taxon>Rhizobiaceae</taxon>
        <taxon>Ferirhizobium</taxon>
    </lineage>
</organism>
<dbReference type="PANTHER" id="PTHR10057:SF0">
    <property type="entry name" value="TRANSLOCATOR PROTEIN"/>
    <property type="match status" value="1"/>
</dbReference>
<dbReference type="Pfam" id="PF03073">
    <property type="entry name" value="TspO_MBR"/>
    <property type="match status" value="1"/>
</dbReference>
<gene>
    <name evidence="7" type="ORF">MRS75_22840</name>
</gene>
<accession>A0AAE3U4H6</accession>
<sequence>MRVLIHIVFVAICLGGGVLLGVANMPGQWYQSLEKPFFNPPEWVFAPVWSVLYVLIGIAGARTFITARSSRAMNAWLTQLVLNFLWSPLFFGLEMPVLALMVIVALLAAIVVFIAARWDKDRFAALLFVPYGAWVAFATLLNASIAYLN</sequence>
<feature type="transmembrane region" description="Helical" evidence="6">
    <location>
        <begin position="97"/>
        <end position="116"/>
    </location>
</feature>
<dbReference type="PANTHER" id="PTHR10057">
    <property type="entry name" value="PERIPHERAL-TYPE BENZODIAZEPINE RECEPTOR"/>
    <property type="match status" value="1"/>
</dbReference>
<evidence type="ECO:0000256" key="6">
    <source>
        <dbReference type="SAM" id="Phobius"/>
    </source>
</evidence>
<proteinExistence type="inferred from homology"/>
<reference evidence="7" key="1">
    <citation type="submission" date="2022-03" db="EMBL/GenBank/DDBJ databases">
        <title>Fererhizobium litorale gen. nov., sp. nov., isolated from sandy sediments of the Sea of Japan seashore.</title>
        <authorList>
            <person name="Romanenko L."/>
            <person name="Kurilenko V."/>
            <person name="Otstavnykh N."/>
            <person name="Svetashev V."/>
            <person name="Tekutyeva L."/>
            <person name="Isaeva M."/>
            <person name="Mikhailov V."/>
        </authorList>
    </citation>
    <scope>NUCLEOTIDE SEQUENCE</scope>
    <source>
        <strain evidence="7">KMM 9576</strain>
    </source>
</reference>
<dbReference type="CDD" id="cd15904">
    <property type="entry name" value="TSPO_MBR"/>
    <property type="match status" value="1"/>
</dbReference>
<evidence type="ECO:0000313" key="7">
    <source>
        <dbReference type="EMBL" id="MDI7924897.1"/>
    </source>
</evidence>